<dbReference type="GO" id="GO:0032259">
    <property type="term" value="P:methylation"/>
    <property type="evidence" value="ECO:0007669"/>
    <property type="project" value="UniProtKB-KW"/>
</dbReference>
<dbReference type="InterPro" id="IPR029063">
    <property type="entry name" value="SAM-dependent_MTases_sf"/>
</dbReference>
<dbReference type="EC" id="2.1.1.242" evidence="1"/>
<dbReference type="EMBL" id="JAAQTO010000012">
    <property type="protein sequence ID" value="NIC04692.1"/>
    <property type="molecule type" value="Genomic_DNA"/>
</dbReference>
<protein>
    <recommendedName>
        <fullName evidence="1">Ribosomal RNA small subunit methyltransferase J</fullName>
        <ecNumber evidence="1">2.1.1.242</ecNumber>
    </recommendedName>
    <alternativeName>
        <fullName evidence="1">16S rRNA m2G1516 methyltransferase</fullName>
    </alternativeName>
    <alternativeName>
        <fullName evidence="1">rRNA (guanine-N(2)-)-methyltransferase</fullName>
    </alternativeName>
</protein>
<reference evidence="2 3" key="1">
    <citation type="submission" date="2020-03" db="EMBL/GenBank/DDBJ databases">
        <title>Identification of Halomonas strains.</title>
        <authorList>
            <person name="Xiao Z."/>
            <person name="Dong F."/>
            <person name="Wang Z."/>
            <person name="Zhao J.-Y."/>
        </authorList>
    </citation>
    <scope>NUCLEOTIDE SEQUENCE [LARGE SCALE GENOMIC DNA]</scope>
    <source>
        <strain evidence="2 3">DX6</strain>
    </source>
</reference>
<name>A0ABX0PRF5_9GAMM</name>
<comment type="subcellular location">
    <subcellularLocation>
        <location evidence="1">Cytoplasm</location>
    </subcellularLocation>
</comment>
<evidence type="ECO:0000313" key="2">
    <source>
        <dbReference type="EMBL" id="NIC04692.1"/>
    </source>
</evidence>
<accession>A0ABX0PRF5</accession>
<sequence length="242" mass="25891">MSFVDARSGRVSEGLTLLREGDALVLAGDPARYGKPLRVDFAEGRAAHRRRFGGGRGQLVARACGLASGVTPRVVDATAGLGRDAFVLASLGAEVLLIERVSAIHALLEDGLARAARDPETADIVARMRLVHGDAARDLATLVAAGAVPPQVIHLDPMFPHREKSALVKKEMRLFRELAGDDEDAPRLLEAALDVATHRVVVKRPRKAPPIAGPAPQHVVEGKTSRYDLYVHRSLRASPSHG</sequence>
<evidence type="ECO:0000313" key="3">
    <source>
        <dbReference type="Proteomes" id="UP001318321"/>
    </source>
</evidence>
<dbReference type="PANTHER" id="PTHR36112">
    <property type="entry name" value="RIBOSOMAL RNA SMALL SUBUNIT METHYLTRANSFERASE J"/>
    <property type="match status" value="1"/>
</dbReference>
<dbReference type="GO" id="GO:0008168">
    <property type="term" value="F:methyltransferase activity"/>
    <property type="evidence" value="ECO:0007669"/>
    <property type="project" value="UniProtKB-KW"/>
</dbReference>
<keyword evidence="1" id="KW-0963">Cytoplasm</keyword>
<dbReference type="HAMAP" id="MF_01523">
    <property type="entry name" value="16SrRNA_methyltr_J"/>
    <property type="match status" value="1"/>
</dbReference>
<gene>
    <name evidence="1" type="primary">rsmJ</name>
    <name evidence="2" type="ORF">HBJ55_04560</name>
</gene>
<keyword evidence="1 2" id="KW-0489">Methyltransferase</keyword>
<keyword evidence="3" id="KW-1185">Reference proteome</keyword>
<proteinExistence type="inferred from homology"/>
<dbReference type="Pfam" id="PF04445">
    <property type="entry name" value="SAM_MT"/>
    <property type="match status" value="1"/>
</dbReference>
<dbReference type="Gene3D" id="3.40.50.150">
    <property type="entry name" value="Vaccinia Virus protein VP39"/>
    <property type="match status" value="1"/>
</dbReference>
<comment type="function">
    <text evidence="1">Specifically methylates the guanosine in position 1516 of 16S rRNA.</text>
</comment>
<organism evidence="2 3">
    <name type="scientific">Billgrantia bachuensis</name>
    <dbReference type="NCBI Taxonomy" id="2717286"/>
    <lineage>
        <taxon>Bacteria</taxon>
        <taxon>Pseudomonadati</taxon>
        <taxon>Pseudomonadota</taxon>
        <taxon>Gammaproteobacteria</taxon>
        <taxon>Oceanospirillales</taxon>
        <taxon>Halomonadaceae</taxon>
        <taxon>Billgrantia</taxon>
    </lineage>
</organism>
<dbReference type="Proteomes" id="UP001318321">
    <property type="component" value="Unassembled WGS sequence"/>
</dbReference>
<comment type="caution">
    <text evidence="1">Lacks conserved residue(s) required for the propagation of feature annotation.</text>
</comment>
<dbReference type="PANTHER" id="PTHR36112:SF1">
    <property type="entry name" value="RIBOSOMAL RNA SMALL SUBUNIT METHYLTRANSFERASE J"/>
    <property type="match status" value="1"/>
</dbReference>
<feature type="binding site" evidence="1">
    <location>
        <position position="156"/>
    </location>
    <ligand>
        <name>S-adenosyl-L-methionine</name>
        <dbReference type="ChEBI" id="CHEBI:59789"/>
    </ligand>
</feature>
<keyword evidence="1" id="KW-0949">S-adenosyl-L-methionine</keyword>
<evidence type="ECO:0000256" key="1">
    <source>
        <dbReference type="HAMAP-Rule" id="MF_01523"/>
    </source>
</evidence>
<dbReference type="SUPFAM" id="SSF53335">
    <property type="entry name" value="S-adenosyl-L-methionine-dependent methyltransferases"/>
    <property type="match status" value="1"/>
</dbReference>
<comment type="similarity">
    <text evidence="1">Belongs to the methyltransferase superfamily. RsmJ family.</text>
</comment>
<comment type="caution">
    <text evidence="2">The sequence shown here is derived from an EMBL/GenBank/DDBJ whole genome shotgun (WGS) entry which is preliminary data.</text>
</comment>
<feature type="binding site" evidence="1">
    <location>
        <begin position="99"/>
        <end position="100"/>
    </location>
    <ligand>
        <name>S-adenosyl-L-methionine</name>
        <dbReference type="ChEBI" id="CHEBI:59789"/>
    </ligand>
</feature>
<keyword evidence="1" id="KW-0698">rRNA processing</keyword>
<comment type="catalytic activity">
    <reaction evidence="1">
        <text>guanosine(1516) in 16S rRNA + S-adenosyl-L-methionine = N(2)-methylguanosine(1516) in 16S rRNA + S-adenosyl-L-homocysteine + H(+)</text>
        <dbReference type="Rhea" id="RHEA:43220"/>
        <dbReference type="Rhea" id="RHEA-COMP:10412"/>
        <dbReference type="Rhea" id="RHEA-COMP:10413"/>
        <dbReference type="ChEBI" id="CHEBI:15378"/>
        <dbReference type="ChEBI" id="CHEBI:57856"/>
        <dbReference type="ChEBI" id="CHEBI:59789"/>
        <dbReference type="ChEBI" id="CHEBI:74269"/>
        <dbReference type="ChEBI" id="CHEBI:74481"/>
        <dbReference type="EC" id="2.1.1.242"/>
    </reaction>
</comment>
<dbReference type="RefSeq" id="WP_167111512.1">
    <property type="nucleotide sequence ID" value="NZ_JAAQTO010000012.1"/>
</dbReference>
<feature type="binding site" evidence="1">
    <location>
        <begin position="83"/>
        <end position="84"/>
    </location>
    <ligand>
        <name>S-adenosyl-L-methionine</name>
        <dbReference type="ChEBI" id="CHEBI:59789"/>
    </ligand>
</feature>
<dbReference type="InterPro" id="IPR007536">
    <property type="entry name" value="16SrRNA_methylTrfase_J"/>
</dbReference>
<keyword evidence="1" id="KW-0808">Transferase</keyword>